<dbReference type="PANTHER" id="PTHR35179:SF2">
    <property type="entry name" value="START DOMAIN-CONTAINING PROTEIN"/>
    <property type="match status" value="1"/>
</dbReference>
<feature type="region of interest" description="Disordered" evidence="1">
    <location>
        <begin position="356"/>
        <end position="388"/>
    </location>
</feature>
<protein>
    <recommendedName>
        <fullName evidence="3">Geranylgeranyl pyrophosphate synthetase</fullName>
    </recommendedName>
</protein>
<accession>A0A0B7JQA5</accession>
<evidence type="ECO:0000313" key="2">
    <source>
        <dbReference type="EMBL" id="CEO45467.1"/>
    </source>
</evidence>
<dbReference type="PANTHER" id="PTHR35179">
    <property type="entry name" value="PROTEIN CBG02620"/>
    <property type="match status" value="1"/>
</dbReference>
<sequence length="388" mass="42684">MATIARSALQALGSSATTASSITDVTHLSSYNWIEAAEPTIATPPKTPQKVPQDSGLVYIAQNAARHPDSPLEPLFRSLFHTNPTFDISSVDVVTDRNNMRKLLYFVNPKLNKFAPEPFTIKAEVVGKTTIFSRDETATHEIIKPGQFRGFGHNFEKLYTSSEISGSTGHHRIISYSFGGLKFVVRHETDGYVKTLPSPDASPGKTQDETGLSRMLSTLSVSPTTASHAITGSKLSMCHVGKEVPIESTLEIKTRAMTRRLKISDVAAQLWVSQTPMLVRAYHNKGTFQKPQVEDITAEIKAWESQHEEDLKTLDGLIQKIVSTAKECAGSVVIKYDVSQDELQIEKTAATPMLPQDLYSRWDGKGKKTSTAQQARTGDEPTPLEVKL</sequence>
<reference evidence="2" key="1">
    <citation type="submission" date="2015-01" db="EMBL/GenBank/DDBJ databases">
        <authorList>
            <person name="Durling Mikael"/>
        </authorList>
    </citation>
    <scope>NUCLEOTIDE SEQUENCE</scope>
</reference>
<name>A0A0B7JQA5_BIOOC</name>
<dbReference type="AlphaFoldDB" id="A0A0B7JQA5"/>
<evidence type="ECO:0008006" key="3">
    <source>
        <dbReference type="Google" id="ProtNLM"/>
    </source>
</evidence>
<proteinExistence type="predicted"/>
<evidence type="ECO:0000256" key="1">
    <source>
        <dbReference type="SAM" id="MobiDB-lite"/>
    </source>
</evidence>
<organism evidence="2">
    <name type="scientific">Bionectria ochroleuca</name>
    <name type="common">Gliocladium roseum</name>
    <dbReference type="NCBI Taxonomy" id="29856"/>
    <lineage>
        <taxon>Eukaryota</taxon>
        <taxon>Fungi</taxon>
        <taxon>Dikarya</taxon>
        <taxon>Ascomycota</taxon>
        <taxon>Pezizomycotina</taxon>
        <taxon>Sordariomycetes</taxon>
        <taxon>Hypocreomycetidae</taxon>
        <taxon>Hypocreales</taxon>
        <taxon>Bionectriaceae</taxon>
        <taxon>Clonostachys</taxon>
    </lineage>
</organism>
<gene>
    <name evidence="2" type="ORF">BN869_000001522_1</name>
</gene>
<dbReference type="EMBL" id="CDPU01000002">
    <property type="protein sequence ID" value="CEO45467.1"/>
    <property type="molecule type" value="Genomic_DNA"/>
</dbReference>